<evidence type="ECO:0000256" key="1">
    <source>
        <dbReference type="SAM" id="Phobius"/>
    </source>
</evidence>
<dbReference type="AlphaFoldDB" id="A0A6N7VIT3"/>
<feature type="transmembrane region" description="Helical" evidence="1">
    <location>
        <begin position="6"/>
        <end position="30"/>
    </location>
</feature>
<dbReference type="Proteomes" id="UP000441925">
    <property type="component" value="Unassembled WGS sequence"/>
</dbReference>
<accession>A0A6N7VIT3</accession>
<name>A0A6N7VIT3_9FIRM</name>
<evidence type="ECO:0000313" key="3">
    <source>
        <dbReference type="Proteomes" id="UP000441925"/>
    </source>
</evidence>
<sequence length="104" mass="12146">MFDIKEVIMLFTVFLFILFLSVVLVSISLFTIYKLGDERDDKIKDKASRYTLTIFMAYLVINIVSNWISIKIGNEIGKSNHFIDLVILSVLFLVNVVKFRRKYS</sequence>
<keyword evidence="1" id="KW-1133">Transmembrane helix</keyword>
<gene>
    <name evidence="2" type="ORF">FYJ26_10385</name>
</gene>
<feature type="transmembrane region" description="Helical" evidence="1">
    <location>
        <begin position="50"/>
        <end position="70"/>
    </location>
</feature>
<keyword evidence="1" id="KW-0472">Membrane</keyword>
<evidence type="ECO:0000313" key="2">
    <source>
        <dbReference type="EMBL" id="MSS78781.1"/>
    </source>
</evidence>
<feature type="transmembrane region" description="Helical" evidence="1">
    <location>
        <begin position="82"/>
        <end position="99"/>
    </location>
</feature>
<comment type="caution">
    <text evidence="2">The sequence shown here is derived from an EMBL/GenBank/DDBJ whole genome shotgun (WGS) entry which is preliminary data.</text>
</comment>
<keyword evidence="3" id="KW-1185">Reference proteome</keyword>
<organism evidence="2 3">
    <name type="scientific">Anaerococcus porci</name>
    <dbReference type="NCBI Taxonomy" id="2652269"/>
    <lineage>
        <taxon>Bacteria</taxon>
        <taxon>Bacillati</taxon>
        <taxon>Bacillota</taxon>
        <taxon>Tissierellia</taxon>
        <taxon>Tissierellales</taxon>
        <taxon>Peptoniphilaceae</taxon>
        <taxon>Anaerococcus</taxon>
    </lineage>
</organism>
<reference evidence="2 3" key="1">
    <citation type="submission" date="2019-08" db="EMBL/GenBank/DDBJ databases">
        <title>In-depth cultivation of the pig gut microbiome towards novel bacterial diversity and tailored functional studies.</title>
        <authorList>
            <person name="Wylensek D."/>
            <person name="Hitch T.C.A."/>
            <person name="Clavel T."/>
        </authorList>
    </citation>
    <scope>NUCLEOTIDE SEQUENCE [LARGE SCALE GENOMIC DNA]</scope>
    <source>
        <strain evidence="2 3">WCA-380-WT-2B</strain>
    </source>
</reference>
<dbReference type="EMBL" id="VULQ01000021">
    <property type="protein sequence ID" value="MSS78781.1"/>
    <property type="molecule type" value="Genomic_DNA"/>
</dbReference>
<keyword evidence="1" id="KW-0812">Transmembrane</keyword>
<protein>
    <submittedName>
        <fullName evidence="2">DUF2178 domain-containing protein</fullName>
    </submittedName>
</protein>
<proteinExistence type="predicted"/>